<reference evidence="3" key="1">
    <citation type="journal article" date="2014" name="Proc. Natl. Acad. Sci. U.S.A.">
        <title>Extensive sampling of basidiomycete genomes demonstrates inadequacy of the white-rot/brown-rot paradigm for wood decay fungi.</title>
        <authorList>
            <person name="Riley R."/>
            <person name="Salamov A.A."/>
            <person name="Brown D.W."/>
            <person name="Nagy L.G."/>
            <person name="Floudas D."/>
            <person name="Held B.W."/>
            <person name="Levasseur A."/>
            <person name="Lombard V."/>
            <person name="Morin E."/>
            <person name="Otillar R."/>
            <person name="Lindquist E.A."/>
            <person name="Sun H."/>
            <person name="LaButti K.M."/>
            <person name="Schmutz J."/>
            <person name="Jabbour D."/>
            <person name="Luo H."/>
            <person name="Baker S.E."/>
            <person name="Pisabarro A.G."/>
            <person name="Walton J.D."/>
            <person name="Blanchette R.A."/>
            <person name="Henrissat B."/>
            <person name="Martin F."/>
            <person name="Cullen D."/>
            <person name="Hibbett D.S."/>
            <person name="Grigoriev I.V."/>
        </authorList>
    </citation>
    <scope>NUCLEOTIDE SEQUENCE [LARGE SCALE GENOMIC DNA]</scope>
    <source>
        <strain evidence="3">CBS 339.88</strain>
    </source>
</reference>
<dbReference type="STRING" id="685588.A0A067TQM0"/>
<dbReference type="OrthoDB" id="423313at2759"/>
<dbReference type="Proteomes" id="UP000027222">
    <property type="component" value="Unassembled WGS sequence"/>
</dbReference>
<organism evidence="2 3">
    <name type="scientific">Galerina marginata (strain CBS 339.88)</name>
    <dbReference type="NCBI Taxonomy" id="685588"/>
    <lineage>
        <taxon>Eukaryota</taxon>
        <taxon>Fungi</taxon>
        <taxon>Dikarya</taxon>
        <taxon>Basidiomycota</taxon>
        <taxon>Agaricomycotina</taxon>
        <taxon>Agaricomycetes</taxon>
        <taxon>Agaricomycetidae</taxon>
        <taxon>Agaricales</taxon>
        <taxon>Agaricineae</taxon>
        <taxon>Strophariaceae</taxon>
        <taxon>Galerina</taxon>
    </lineage>
</organism>
<accession>A0A067TQM0</accession>
<feature type="transmembrane region" description="Helical" evidence="1">
    <location>
        <begin position="14"/>
        <end position="36"/>
    </location>
</feature>
<keyword evidence="1" id="KW-0472">Membrane</keyword>
<dbReference type="CDD" id="cd11296">
    <property type="entry name" value="O-FucT_like"/>
    <property type="match status" value="1"/>
</dbReference>
<dbReference type="Gene3D" id="3.40.50.11350">
    <property type="match status" value="1"/>
</dbReference>
<keyword evidence="1" id="KW-1133">Transmembrane helix</keyword>
<proteinExistence type="predicted"/>
<name>A0A067TQM0_GALM3</name>
<evidence type="ECO:0000313" key="3">
    <source>
        <dbReference type="Proteomes" id="UP000027222"/>
    </source>
</evidence>
<gene>
    <name evidence="2" type="ORF">GALMADRAFT_53717</name>
</gene>
<dbReference type="AlphaFoldDB" id="A0A067TQM0"/>
<sequence length="460" mass="52930">MSFGKDSLFPRRRYVYAACFSLIGISFFSLLASNFWSLRPTNYPLQASPGAIGHSFQSPLQELDQFDFRDHLKGLPTNNFRDNLLPNVKYITSWISAGWTNDVMTYINLIYLGILTNRVPIIPMFVPSHIGGSVPPIDFGEVFDVPRLVKAIRKPVLEWHQVKNISAGDLDELGCWNLWEAVQERENIPRRSSVPNLLKLDLSYTTTPTWIKLIPRYEHDQHSTFSSLAALATPEGIAENAVEPKESEQHRVKLPPDQQVLCYDYLYYVCSHQPYEFDFDYSPAWMFVGQHMHWTSRLEKLTDEYLRRAFGTQENEPTPPWIAIHVRHGDFSNYCGDLPHEDCYASLSVLGRRVDEAKQEILERKGIVVDHVVMTSDERNATWWKGVTDRGWFGLDHSQTVELYGNWYPVLIDAVVQSRGLGFIGTDRSTMSVLARRRTESWQDGAVRTVKWGRPESDDH</sequence>
<evidence type="ECO:0000256" key="1">
    <source>
        <dbReference type="SAM" id="Phobius"/>
    </source>
</evidence>
<keyword evidence="3" id="KW-1185">Reference proteome</keyword>
<protein>
    <recommendedName>
        <fullName evidence="4">GDP-fucose protein O-fucosyltransferase</fullName>
    </recommendedName>
</protein>
<evidence type="ECO:0008006" key="4">
    <source>
        <dbReference type="Google" id="ProtNLM"/>
    </source>
</evidence>
<dbReference type="EMBL" id="KL142367">
    <property type="protein sequence ID" value="KDR85480.1"/>
    <property type="molecule type" value="Genomic_DNA"/>
</dbReference>
<keyword evidence="1" id="KW-0812">Transmembrane</keyword>
<evidence type="ECO:0000313" key="2">
    <source>
        <dbReference type="EMBL" id="KDR85480.1"/>
    </source>
</evidence>
<dbReference type="HOGENOM" id="CLU_032339_0_0_1"/>